<evidence type="ECO:0000313" key="4">
    <source>
        <dbReference type="Proteomes" id="UP000245206"/>
    </source>
</evidence>
<dbReference type="InterPro" id="IPR001650">
    <property type="entry name" value="Helicase_C-like"/>
</dbReference>
<keyword evidence="3" id="KW-0067">ATP-binding</keyword>
<dbReference type="GO" id="GO:0003677">
    <property type="term" value="F:DNA binding"/>
    <property type="evidence" value="ECO:0007669"/>
    <property type="project" value="InterPro"/>
</dbReference>
<evidence type="ECO:0000259" key="1">
    <source>
        <dbReference type="PROSITE" id="PS51192"/>
    </source>
</evidence>
<dbReference type="Gene3D" id="3.40.50.300">
    <property type="entry name" value="P-loop containing nucleotide triphosphate hydrolases"/>
    <property type="match status" value="2"/>
</dbReference>
<dbReference type="Pfam" id="PF00271">
    <property type="entry name" value="Helicase_C"/>
    <property type="match status" value="1"/>
</dbReference>
<accession>A0A2P2DIA8</accession>
<sequence length="501" mass="55600">MSAEPSLFQKPTFHYTLKPYQSKAVGSAVRLLEEGKNPLIIMATGTGKTVVGSSIIKERISRGKKILWLAHREELIDQAKSQIDNICQINSGLERAEHRANLTENVIVGSVPTLRKSRLDSRFSDFRIDDIIIDECHHATADSYQTIIEFFQSRFGSNVVGLTATPDGAKGGGLKSIFSDIAYNYSLLEAIKDGNLCNLIGVKVDCDIDLSGIRTVAGDLDQGALDDVMSSKILNIAEGVLMETIGRRTIVFTVSVRMAVMLEAILKENGIKAKALSAESSVEERRYAISQFRRGEITHLLNCALFTEGFDCPEIEAVVIACPTKSRTKYSQMVGRGTRLSPGKSHCLLVEFGYQANQHQLVKPFDLFITENYSPEVRKEAERLSSLKPNYYMLELLELAKENLRKSALDSVKIVQYGSTYYDPFALLELKGKAYDQELDLEYEGRRLSNAEGSITSKQKEILAKLKVINTEKMSVASASLVISIFANNGWSAEKVLRNSK</sequence>
<proteinExistence type="predicted"/>
<dbReference type="PROSITE" id="PS51192">
    <property type="entry name" value="HELICASE_ATP_BIND_1"/>
    <property type="match status" value="1"/>
</dbReference>
<organism evidence="3 4">
    <name type="scientific">Leptospira ellinghausenii</name>
    <dbReference type="NCBI Taxonomy" id="1917822"/>
    <lineage>
        <taxon>Bacteria</taxon>
        <taxon>Pseudomonadati</taxon>
        <taxon>Spirochaetota</taxon>
        <taxon>Spirochaetia</taxon>
        <taxon>Leptospirales</taxon>
        <taxon>Leptospiraceae</taxon>
        <taxon>Leptospira</taxon>
    </lineage>
</organism>
<dbReference type="Proteomes" id="UP000245206">
    <property type="component" value="Unassembled WGS sequence"/>
</dbReference>
<keyword evidence="4" id="KW-1185">Reference proteome</keyword>
<feature type="domain" description="Helicase ATP-binding" evidence="1">
    <location>
        <begin position="29"/>
        <end position="184"/>
    </location>
</feature>
<dbReference type="InterPro" id="IPR027417">
    <property type="entry name" value="P-loop_NTPase"/>
</dbReference>
<dbReference type="PROSITE" id="PS51194">
    <property type="entry name" value="HELICASE_CTER"/>
    <property type="match status" value="1"/>
</dbReference>
<evidence type="ECO:0000313" key="3">
    <source>
        <dbReference type="EMBL" id="GBF44383.1"/>
    </source>
</evidence>
<keyword evidence="3" id="KW-0378">Hydrolase</keyword>
<keyword evidence="3" id="KW-0547">Nucleotide-binding</keyword>
<dbReference type="InterPro" id="IPR050742">
    <property type="entry name" value="Helicase_Restrict-Modif_Enz"/>
</dbReference>
<dbReference type="SMART" id="SM00490">
    <property type="entry name" value="HELICc"/>
    <property type="match status" value="1"/>
</dbReference>
<evidence type="ECO:0000259" key="2">
    <source>
        <dbReference type="PROSITE" id="PS51194"/>
    </source>
</evidence>
<dbReference type="SMART" id="SM00487">
    <property type="entry name" value="DEXDc"/>
    <property type="match status" value="1"/>
</dbReference>
<dbReference type="AlphaFoldDB" id="A0A2P2DIA8"/>
<keyword evidence="3" id="KW-0347">Helicase</keyword>
<feature type="domain" description="Helicase C-terminal" evidence="2">
    <location>
        <begin position="237"/>
        <end position="381"/>
    </location>
</feature>
<dbReference type="GO" id="GO:0005524">
    <property type="term" value="F:ATP binding"/>
    <property type="evidence" value="ECO:0007669"/>
    <property type="project" value="InterPro"/>
</dbReference>
<dbReference type="CDD" id="cd18799">
    <property type="entry name" value="SF2_C_EcoAI-like"/>
    <property type="match status" value="1"/>
</dbReference>
<dbReference type="PANTHER" id="PTHR47396">
    <property type="entry name" value="TYPE I RESTRICTION ENZYME ECOKI R PROTEIN"/>
    <property type="match status" value="1"/>
</dbReference>
<dbReference type="GO" id="GO:0016787">
    <property type="term" value="F:hydrolase activity"/>
    <property type="evidence" value="ECO:0007669"/>
    <property type="project" value="InterPro"/>
</dbReference>
<dbReference type="InterPro" id="IPR014001">
    <property type="entry name" value="Helicase_ATP-bd"/>
</dbReference>
<dbReference type="EMBL" id="BFAZ01000011">
    <property type="protein sequence ID" value="GBF44383.1"/>
    <property type="molecule type" value="Genomic_DNA"/>
</dbReference>
<dbReference type="SUPFAM" id="SSF52540">
    <property type="entry name" value="P-loop containing nucleoside triphosphate hydrolases"/>
    <property type="match status" value="1"/>
</dbReference>
<reference evidence="4" key="1">
    <citation type="journal article" date="2019" name="Microbiol. Immunol.">
        <title>Molecular and phenotypic characterization of Leptospira johnsonii sp. nov., Leptospira ellinghausenii sp. nov. and Leptospira ryugenii sp. nov. isolated from soil and water in Japan.</title>
        <authorList>
            <person name="Masuzawa T."/>
            <person name="Saito M."/>
            <person name="Nakao R."/>
            <person name="Nikaido Y."/>
            <person name="Matsumoto M."/>
            <person name="Ogawa M."/>
            <person name="Yokoyama M."/>
            <person name="Hidaka Y."/>
            <person name="Tomita J."/>
            <person name="Sakakibara K."/>
            <person name="Suzuki K."/>
            <person name="Yasuda S."/>
            <person name="Sato H."/>
            <person name="Yamaguchi M."/>
            <person name="Yoshida S.I."/>
            <person name="Koizumi N."/>
            <person name="Kawamura Y."/>
        </authorList>
    </citation>
    <scope>NUCLEOTIDE SEQUENCE [LARGE SCALE GENOMIC DNA]</scope>
    <source>
        <strain evidence="4">E18</strain>
    </source>
</reference>
<protein>
    <submittedName>
        <fullName evidence="3">Helicase C-terminal domain protein</fullName>
    </submittedName>
</protein>
<dbReference type="GO" id="GO:0005829">
    <property type="term" value="C:cytosol"/>
    <property type="evidence" value="ECO:0007669"/>
    <property type="project" value="TreeGrafter"/>
</dbReference>
<name>A0A2P2DIA8_9LEPT</name>
<gene>
    <name evidence="3" type="ORF">LPTSP2_36860</name>
</gene>
<dbReference type="Pfam" id="PF04851">
    <property type="entry name" value="ResIII"/>
    <property type="match status" value="1"/>
</dbReference>
<dbReference type="GO" id="GO:0004386">
    <property type="term" value="F:helicase activity"/>
    <property type="evidence" value="ECO:0007669"/>
    <property type="project" value="UniProtKB-KW"/>
</dbReference>
<dbReference type="OrthoDB" id="9802848at2"/>
<dbReference type="InterPro" id="IPR006935">
    <property type="entry name" value="Helicase/UvrB_N"/>
</dbReference>
<dbReference type="RefSeq" id="WP_108961355.1">
    <property type="nucleotide sequence ID" value="NZ_BFAZ01000011.1"/>
</dbReference>
<comment type="caution">
    <text evidence="3">The sequence shown here is derived from an EMBL/GenBank/DDBJ whole genome shotgun (WGS) entry which is preliminary data.</text>
</comment>
<dbReference type="PANTHER" id="PTHR47396:SF1">
    <property type="entry name" value="ATP-DEPENDENT HELICASE IRC3-RELATED"/>
    <property type="match status" value="1"/>
</dbReference>